<evidence type="ECO:0000256" key="11">
    <source>
        <dbReference type="ARBA" id="ARBA00023012"/>
    </source>
</evidence>
<dbReference type="Gene3D" id="1.10.287.130">
    <property type="match status" value="1"/>
</dbReference>
<evidence type="ECO:0000256" key="6">
    <source>
        <dbReference type="ARBA" id="ARBA00022679"/>
    </source>
</evidence>
<dbReference type="PROSITE" id="PS50113">
    <property type="entry name" value="PAC"/>
    <property type="match status" value="1"/>
</dbReference>
<feature type="domain" description="PAS" evidence="15">
    <location>
        <begin position="17"/>
        <end position="87"/>
    </location>
</feature>
<evidence type="ECO:0000313" key="17">
    <source>
        <dbReference type="EMBL" id="CUA95234.1"/>
    </source>
</evidence>
<comment type="cofactor">
    <cofactor evidence="2">
        <name>heme</name>
        <dbReference type="ChEBI" id="CHEBI:30413"/>
    </cofactor>
</comment>
<dbReference type="SUPFAM" id="SSF47384">
    <property type="entry name" value="Homodimeric domain of signal transducing histidine kinase"/>
    <property type="match status" value="1"/>
</dbReference>
<dbReference type="AlphaFoldDB" id="A0A0K6HWE1"/>
<dbReference type="InterPro" id="IPR005467">
    <property type="entry name" value="His_kinase_dom"/>
</dbReference>
<dbReference type="Pfam" id="PF00512">
    <property type="entry name" value="HisKA"/>
    <property type="match status" value="1"/>
</dbReference>
<sequence>MDEGQGHCGQGAAWTVSDARLASVLETAVDGIIVINDRMRILAFNKACERLFGYTAAEALGQNVTLIMPDSYAREHDHYVERYLETGERRIIGIGREVAARHKDGTEFPVELSVGEAKTPDGRQFIGILRDLRHRKSVEQSLARAQAQLVHMTRISAIDEMGAAIAHELNQPLTAILLYLQAVVRKARNAGTVDAQSLGVIEKAMREAERAGEIIQRMRQLVEKRDPERVPTDLLSFCRSCVELVELGSGDSGVRFEMKIQPQLPELPIDPVQIRQVLVNLLRNAREAVQGSPEKTVRLEVERSGDYIEFRVQDSGPGVPSEVVPELFRAFSGHKRKGLGLGLAISRTIAQNHAGDLSLEKAAEGEGATFVLRLPINCNIDPDRHADAKS</sequence>
<organism evidence="17 18">
    <name type="scientific">Pannonibacter indicus</name>
    <dbReference type="NCBI Taxonomy" id="466044"/>
    <lineage>
        <taxon>Bacteria</taxon>
        <taxon>Pseudomonadati</taxon>
        <taxon>Pseudomonadota</taxon>
        <taxon>Alphaproteobacteria</taxon>
        <taxon>Hyphomicrobiales</taxon>
        <taxon>Stappiaceae</taxon>
        <taxon>Pannonibacter</taxon>
    </lineage>
</organism>
<evidence type="ECO:0000256" key="4">
    <source>
        <dbReference type="ARBA" id="ARBA00022553"/>
    </source>
</evidence>
<dbReference type="EMBL" id="CYHE01000003">
    <property type="protein sequence ID" value="CUA95234.1"/>
    <property type="molecule type" value="Genomic_DNA"/>
</dbReference>
<keyword evidence="11" id="KW-0902">Two-component regulatory system</keyword>
<dbReference type="PRINTS" id="PR00344">
    <property type="entry name" value="BCTRLSENSOR"/>
</dbReference>
<dbReference type="SUPFAM" id="SSF55874">
    <property type="entry name" value="ATPase domain of HSP90 chaperone/DNA topoisomerase II/histidine kinase"/>
    <property type="match status" value="1"/>
</dbReference>
<evidence type="ECO:0000256" key="1">
    <source>
        <dbReference type="ARBA" id="ARBA00000085"/>
    </source>
</evidence>
<keyword evidence="5" id="KW-0349">Heme</keyword>
<dbReference type="InterPro" id="IPR004358">
    <property type="entry name" value="Sig_transdc_His_kin-like_C"/>
</dbReference>
<dbReference type="InterPro" id="IPR000700">
    <property type="entry name" value="PAS-assoc_C"/>
</dbReference>
<dbReference type="InterPro" id="IPR036890">
    <property type="entry name" value="HATPase_C_sf"/>
</dbReference>
<dbReference type="Pfam" id="PF00989">
    <property type="entry name" value="PAS"/>
    <property type="match status" value="1"/>
</dbReference>
<dbReference type="FunFam" id="3.30.450.20:FF:000060">
    <property type="entry name" value="Sensor protein FixL"/>
    <property type="match status" value="1"/>
</dbReference>
<dbReference type="Gene3D" id="3.30.450.20">
    <property type="entry name" value="PAS domain"/>
    <property type="match status" value="1"/>
</dbReference>
<dbReference type="OrthoDB" id="9796100at2"/>
<evidence type="ECO:0000256" key="10">
    <source>
        <dbReference type="ARBA" id="ARBA00023004"/>
    </source>
</evidence>
<dbReference type="InterPro" id="IPR035965">
    <property type="entry name" value="PAS-like_dom_sf"/>
</dbReference>
<dbReference type="Pfam" id="PF02518">
    <property type="entry name" value="HATPase_c"/>
    <property type="match status" value="1"/>
</dbReference>
<comment type="function">
    <text evidence="12">Putative oxygen sensor; modulates the activity of FixJ, a transcriptional activator of nitrogen fixation fixK gene. FixL probably acts as a kinase that phosphorylates FixJ.</text>
</comment>
<dbReference type="SUPFAM" id="SSF55785">
    <property type="entry name" value="PYP-like sensor domain (PAS domain)"/>
    <property type="match status" value="1"/>
</dbReference>
<dbReference type="PANTHER" id="PTHR43065:SF42">
    <property type="entry name" value="TWO-COMPONENT SENSOR PPRA"/>
    <property type="match status" value="1"/>
</dbReference>
<dbReference type="CDD" id="cd00082">
    <property type="entry name" value="HisKA"/>
    <property type="match status" value="1"/>
</dbReference>
<dbReference type="SMART" id="SM00388">
    <property type="entry name" value="HisKA"/>
    <property type="match status" value="1"/>
</dbReference>
<evidence type="ECO:0000313" key="18">
    <source>
        <dbReference type="Proteomes" id="UP000183900"/>
    </source>
</evidence>
<dbReference type="InterPro" id="IPR003661">
    <property type="entry name" value="HisK_dim/P_dom"/>
</dbReference>
<dbReference type="GO" id="GO:0006355">
    <property type="term" value="P:regulation of DNA-templated transcription"/>
    <property type="evidence" value="ECO:0007669"/>
    <property type="project" value="InterPro"/>
</dbReference>
<evidence type="ECO:0000256" key="9">
    <source>
        <dbReference type="ARBA" id="ARBA00022840"/>
    </source>
</evidence>
<dbReference type="InterPro" id="IPR036097">
    <property type="entry name" value="HisK_dim/P_sf"/>
</dbReference>
<gene>
    <name evidence="17" type="ORF">Ga0061067_103499</name>
</gene>
<accession>A0A0K6HWE1</accession>
<evidence type="ECO:0000256" key="13">
    <source>
        <dbReference type="ARBA" id="ARBA00070616"/>
    </source>
</evidence>
<dbReference type="InterPro" id="IPR003594">
    <property type="entry name" value="HATPase_dom"/>
</dbReference>
<keyword evidence="8" id="KW-0418">Kinase</keyword>
<name>A0A0K6HWE1_9HYPH</name>
<feature type="domain" description="PAC" evidence="16">
    <location>
        <begin position="94"/>
        <end position="144"/>
    </location>
</feature>
<reference evidence="18" key="1">
    <citation type="submission" date="2015-08" db="EMBL/GenBank/DDBJ databases">
        <authorList>
            <person name="Varghese N."/>
        </authorList>
    </citation>
    <scope>NUCLEOTIDE SEQUENCE [LARGE SCALE GENOMIC DNA]</scope>
    <source>
        <strain evidence="18">DSM 23407</strain>
    </source>
</reference>
<evidence type="ECO:0000256" key="5">
    <source>
        <dbReference type="ARBA" id="ARBA00022617"/>
    </source>
</evidence>
<evidence type="ECO:0000256" key="8">
    <source>
        <dbReference type="ARBA" id="ARBA00022777"/>
    </source>
</evidence>
<dbReference type="NCBIfam" id="TIGR00229">
    <property type="entry name" value="sensory_box"/>
    <property type="match status" value="1"/>
</dbReference>
<dbReference type="InterPro" id="IPR000014">
    <property type="entry name" value="PAS"/>
</dbReference>
<dbReference type="CDD" id="cd00130">
    <property type="entry name" value="PAS"/>
    <property type="match status" value="1"/>
</dbReference>
<dbReference type="GO" id="GO:0005524">
    <property type="term" value="F:ATP binding"/>
    <property type="evidence" value="ECO:0007669"/>
    <property type="project" value="UniProtKB-KW"/>
</dbReference>
<dbReference type="PROSITE" id="PS50112">
    <property type="entry name" value="PAS"/>
    <property type="match status" value="1"/>
</dbReference>
<evidence type="ECO:0000259" key="15">
    <source>
        <dbReference type="PROSITE" id="PS50112"/>
    </source>
</evidence>
<evidence type="ECO:0000256" key="12">
    <source>
        <dbReference type="ARBA" id="ARBA00059827"/>
    </source>
</evidence>
<dbReference type="Gene3D" id="3.30.565.10">
    <property type="entry name" value="Histidine kinase-like ATPase, C-terminal domain"/>
    <property type="match status" value="1"/>
</dbReference>
<dbReference type="GO" id="GO:0000155">
    <property type="term" value="F:phosphorelay sensor kinase activity"/>
    <property type="evidence" value="ECO:0007669"/>
    <property type="project" value="InterPro"/>
</dbReference>
<feature type="domain" description="Histidine kinase" evidence="14">
    <location>
        <begin position="164"/>
        <end position="378"/>
    </location>
</feature>
<dbReference type="SMART" id="SM00091">
    <property type="entry name" value="PAS"/>
    <property type="match status" value="1"/>
</dbReference>
<keyword evidence="6" id="KW-0808">Transferase</keyword>
<keyword evidence="4" id="KW-0597">Phosphoprotein</keyword>
<protein>
    <recommendedName>
        <fullName evidence="13">Sensor protein FixL</fullName>
        <ecNumber evidence="3">2.7.13.3</ecNumber>
    </recommendedName>
</protein>
<keyword evidence="5" id="KW-0479">Metal-binding</keyword>
<keyword evidence="10" id="KW-0408">Iron</keyword>
<evidence type="ECO:0000256" key="2">
    <source>
        <dbReference type="ARBA" id="ARBA00001971"/>
    </source>
</evidence>
<keyword evidence="9" id="KW-0067">ATP-binding</keyword>
<evidence type="ECO:0000259" key="16">
    <source>
        <dbReference type="PROSITE" id="PS50113"/>
    </source>
</evidence>
<dbReference type="InterPro" id="IPR013767">
    <property type="entry name" value="PAS_fold"/>
</dbReference>
<dbReference type="EC" id="2.7.13.3" evidence="3"/>
<dbReference type="PANTHER" id="PTHR43065">
    <property type="entry name" value="SENSOR HISTIDINE KINASE"/>
    <property type="match status" value="1"/>
</dbReference>
<dbReference type="SMART" id="SM00387">
    <property type="entry name" value="HATPase_c"/>
    <property type="match status" value="1"/>
</dbReference>
<evidence type="ECO:0000259" key="14">
    <source>
        <dbReference type="PROSITE" id="PS50109"/>
    </source>
</evidence>
<evidence type="ECO:0000256" key="3">
    <source>
        <dbReference type="ARBA" id="ARBA00012438"/>
    </source>
</evidence>
<dbReference type="Proteomes" id="UP000183900">
    <property type="component" value="Unassembled WGS sequence"/>
</dbReference>
<evidence type="ECO:0000256" key="7">
    <source>
        <dbReference type="ARBA" id="ARBA00022741"/>
    </source>
</evidence>
<comment type="catalytic activity">
    <reaction evidence="1">
        <text>ATP + protein L-histidine = ADP + protein N-phospho-L-histidine.</text>
        <dbReference type="EC" id="2.7.13.3"/>
    </reaction>
</comment>
<keyword evidence="7" id="KW-0547">Nucleotide-binding</keyword>
<dbReference type="PROSITE" id="PS50109">
    <property type="entry name" value="HIS_KIN"/>
    <property type="match status" value="1"/>
</dbReference>
<proteinExistence type="predicted"/>
<keyword evidence="18" id="KW-1185">Reference proteome</keyword>
<dbReference type="RefSeq" id="WP_055455243.1">
    <property type="nucleotide sequence ID" value="NZ_CYHE01000003.1"/>
</dbReference>